<evidence type="ECO:0000256" key="1">
    <source>
        <dbReference type="ARBA" id="ARBA00023015"/>
    </source>
</evidence>
<feature type="domain" description="Myb-like" evidence="4">
    <location>
        <begin position="156"/>
        <end position="197"/>
    </location>
</feature>
<evidence type="ECO:0000256" key="2">
    <source>
        <dbReference type="ARBA" id="ARBA00023163"/>
    </source>
</evidence>
<evidence type="ECO:0000313" key="5">
    <source>
        <dbReference type="EMBL" id="MCD9640854.1"/>
    </source>
</evidence>
<keyword evidence="1" id="KW-0805">Transcription regulation</keyword>
<organism evidence="5 6">
    <name type="scientific">Datura stramonium</name>
    <name type="common">Jimsonweed</name>
    <name type="synonym">Common thornapple</name>
    <dbReference type="NCBI Taxonomy" id="4076"/>
    <lineage>
        <taxon>Eukaryota</taxon>
        <taxon>Viridiplantae</taxon>
        <taxon>Streptophyta</taxon>
        <taxon>Embryophyta</taxon>
        <taxon>Tracheophyta</taxon>
        <taxon>Spermatophyta</taxon>
        <taxon>Magnoliopsida</taxon>
        <taxon>eudicotyledons</taxon>
        <taxon>Gunneridae</taxon>
        <taxon>Pentapetalae</taxon>
        <taxon>asterids</taxon>
        <taxon>lamiids</taxon>
        <taxon>Solanales</taxon>
        <taxon>Solanaceae</taxon>
        <taxon>Solanoideae</taxon>
        <taxon>Datureae</taxon>
        <taxon>Datura</taxon>
    </lineage>
</organism>
<comment type="caution">
    <text evidence="5">The sequence shown here is derived from an EMBL/GenBank/DDBJ whole genome shotgun (WGS) entry which is preliminary data.</text>
</comment>
<dbReference type="InterPro" id="IPR044636">
    <property type="entry name" value="RADIALIS-like"/>
</dbReference>
<evidence type="ECO:0000259" key="4">
    <source>
        <dbReference type="Pfam" id="PF00249"/>
    </source>
</evidence>
<reference evidence="5 6" key="1">
    <citation type="journal article" date="2021" name="BMC Genomics">
        <title>Datura genome reveals duplications of psychoactive alkaloid biosynthetic genes and high mutation rate following tissue culture.</title>
        <authorList>
            <person name="Rajewski A."/>
            <person name="Carter-House D."/>
            <person name="Stajich J."/>
            <person name="Litt A."/>
        </authorList>
    </citation>
    <scope>NUCLEOTIDE SEQUENCE [LARGE SCALE GENOMIC DNA]</scope>
    <source>
        <strain evidence="5">AR-01</strain>
    </source>
</reference>
<sequence length="197" mass="22050">MVGTQVRSQTGMEIEVAIDSRVQGPESGLRVGLGSKSNLRLGVGSQTRVRVGIEIGSRVMCRALELESRVEFSVWGQDFESLLSTISLSRHLYSESVGFQVLGRDQELDLVRIQVLGLGSKLGQKSSLVRQFVNINLTLFYSVYLHKLGEMASNSKWTWEENKKFENALAIYDKDTPDRWSNVAKATGKSEEDVRLH</sequence>
<evidence type="ECO:0000313" key="6">
    <source>
        <dbReference type="Proteomes" id="UP000823775"/>
    </source>
</evidence>
<protein>
    <recommendedName>
        <fullName evidence="4">Myb-like domain-containing protein</fullName>
    </recommendedName>
</protein>
<keyword evidence="6" id="KW-1185">Reference proteome</keyword>
<dbReference type="Proteomes" id="UP000823775">
    <property type="component" value="Unassembled WGS sequence"/>
</dbReference>
<dbReference type="InterPro" id="IPR009057">
    <property type="entry name" value="Homeodomain-like_sf"/>
</dbReference>
<dbReference type="Pfam" id="PF00249">
    <property type="entry name" value="Myb_DNA-binding"/>
    <property type="match status" value="1"/>
</dbReference>
<dbReference type="EMBL" id="JACEIK010003222">
    <property type="protein sequence ID" value="MCD9640854.1"/>
    <property type="molecule type" value="Genomic_DNA"/>
</dbReference>
<accession>A0ABS8V3X8</accession>
<keyword evidence="3" id="KW-0539">Nucleus</keyword>
<evidence type="ECO:0000256" key="3">
    <source>
        <dbReference type="ARBA" id="ARBA00023242"/>
    </source>
</evidence>
<dbReference type="InterPro" id="IPR001005">
    <property type="entry name" value="SANT/Myb"/>
</dbReference>
<dbReference type="PANTHER" id="PTHR43952">
    <property type="entry name" value="MYB FAMILY TRANSCRIPTION FACTOR-RELATED"/>
    <property type="match status" value="1"/>
</dbReference>
<dbReference type="CDD" id="cd00167">
    <property type="entry name" value="SANT"/>
    <property type="match status" value="1"/>
</dbReference>
<dbReference type="Gene3D" id="1.10.10.60">
    <property type="entry name" value="Homeodomain-like"/>
    <property type="match status" value="1"/>
</dbReference>
<dbReference type="PANTHER" id="PTHR43952:SF104">
    <property type="entry name" value="MYB-LIKE DOMAIN-CONTAINING PROTEIN"/>
    <property type="match status" value="1"/>
</dbReference>
<proteinExistence type="predicted"/>
<keyword evidence="2" id="KW-0804">Transcription</keyword>
<gene>
    <name evidence="5" type="ORF">HAX54_026562</name>
</gene>
<name>A0ABS8V3X8_DATST</name>
<dbReference type="SUPFAM" id="SSF46689">
    <property type="entry name" value="Homeodomain-like"/>
    <property type="match status" value="1"/>
</dbReference>